<dbReference type="PANTHER" id="PTHR30349">
    <property type="entry name" value="PHAGE INTEGRASE-RELATED"/>
    <property type="match status" value="1"/>
</dbReference>
<evidence type="ECO:0000256" key="4">
    <source>
        <dbReference type="ARBA" id="ARBA00023172"/>
    </source>
</evidence>
<evidence type="ECO:0000256" key="1">
    <source>
        <dbReference type="ARBA" id="ARBA00022829"/>
    </source>
</evidence>
<dbReference type="InterPro" id="IPR050090">
    <property type="entry name" value="Tyrosine_recombinase_XerCD"/>
</dbReference>
<dbReference type="GO" id="GO:0007059">
    <property type="term" value="P:chromosome segregation"/>
    <property type="evidence" value="ECO:0007669"/>
    <property type="project" value="UniProtKB-KW"/>
</dbReference>
<comment type="caution">
    <text evidence="8">The sequence shown here is derived from an EMBL/GenBank/DDBJ whole genome shotgun (WGS) entry which is preliminary data.</text>
</comment>
<keyword evidence="4" id="KW-0233">DNA recombination</keyword>
<dbReference type="SUPFAM" id="SSF56349">
    <property type="entry name" value="DNA breaking-rejoining enzymes"/>
    <property type="match status" value="1"/>
</dbReference>
<protein>
    <recommendedName>
        <fullName evidence="10">Integrase</fullName>
    </recommendedName>
</protein>
<organism evidence="8 9">
    <name type="scientific">Candidatus Danuiimicrobium aquiferis</name>
    <dbReference type="NCBI Taxonomy" id="1801832"/>
    <lineage>
        <taxon>Bacteria</taxon>
        <taxon>Pseudomonadati</taxon>
        <taxon>Candidatus Omnitrophota</taxon>
        <taxon>Candidatus Danuiimicrobium</taxon>
    </lineage>
</organism>
<feature type="domain" description="Core-binding (CB)" evidence="7">
    <location>
        <begin position="13"/>
        <end position="98"/>
    </location>
</feature>
<evidence type="ECO:0000256" key="2">
    <source>
        <dbReference type="ARBA" id="ARBA00022908"/>
    </source>
</evidence>
<dbReference type="InterPro" id="IPR011010">
    <property type="entry name" value="DNA_brk_join_enz"/>
</dbReference>
<dbReference type="InterPro" id="IPR013762">
    <property type="entry name" value="Integrase-like_cat_sf"/>
</dbReference>
<gene>
    <name evidence="8" type="ORF">A3G33_02430</name>
</gene>
<evidence type="ECO:0000256" key="5">
    <source>
        <dbReference type="PROSITE-ProRule" id="PRU01248"/>
    </source>
</evidence>
<evidence type="ECO:0000259" key="7">
    <source>
        <dbReference type="PROSITE" id="PS51900"/>
    </source>
</evidence>
<dbReference type="InterPro" id="IPR002104">
    <property type="entry name" value="Integrase_catalytic"/>
</dbReference>
<proteinExistence type="predicted"/>
<evidence type="ECO:0000313" key="8">
    <source>
        <dbReference type="EMBL" id="OGW97121.1"/>
    </source>
</evidence>
<dbReference type="GO" id="GO:0015074">
    <property type="term" value="P:DNA integration"/>
    <property type="evidence" value="ECO:0007669"/>
    <property type="project" value="UniProtKB-KW"/>
</dbReference>
<dbReference type="Pfam" id="PF00589">
    <property type="entry name" value="Phage_integrase"/>
    <property type="match status" value="1"/>
</dbReference>
<dbReference type="PROSITE" id="PS51900">
    <property type="entry name" value="CB"/>
    <property type="match status" value="1"/>
</dbReference>
<dbReference type="Gene3D" id="1.10.150.130">
    <property type="match status" value="1"/>
</dbReference>
<evidence type="ECO:0008006" key="10">
    <source>
        <dbReference type="Google" id="ProtNLM"/>
    </source>
</evidence>
<dbReference type="InterPro" id="IPR004107">
    <property type="entry name" value="Integrase_SAM-like_N"/>
</dbReference>
<dbReference type="GO" id="GO:0006310">
    <property type="term" value="P:DNA recombination"/>
    <property type="evidence" value="ECO:0007669"/>
    <property type="project" value="UniProtKB-KW"/>
</dbReference>
<keyword evidence="3 5" id="KW-0238">DNA-binding</keyword>
<dbReference type="Gene3D" id="1.10.443.10">
    <property type="entry name" value="Intergrase catalytic core"/>
    <property type="match status" value="1"/>
</dbReference>
<dbReference type="AlphaFoldDB" id="A0A1G1KW58"/>
<dbReference type="InterPro" id="IPR044068">
    <property type="entry name" value="CB"/>
</dbReference>
<evidence type="ECO:0000259" key="6">
    <source>
        <dbReference type="PROSITE" id="PS51898"/>
    </source>
</evidence>
<dbReference type="EMBL" id="MHFR01000044">
    <property type="protein sequence ID" value="OGW97121.1"/>
    <property type="molecule type" value="Genomic_DNA"/>
</dbReference>
<dbReference type="Proteomes" id="UP000178187">
    <property type="component" value="Unassembled WGS sequence"/>
</dbReference>
<name>A0A1G1KW58_9BACT</name>
<keyword evidence="2" id="KW-0229">DNA integration</keyword>
<dbReference type="InterPro" id="IPR010998">
    <property type="entry name" value="Integrase_recombinase_N"/>
</dbReference>
<dbReference type="GO" id="GO:0003677">
    <property type="term" value="F:DNA binding"/>
    <property type="evidence" value="ECO:0007669"/>
    <property type="project" value="UniProtKB-UniRule"/>
</dbReference>
<keyword evidence="1" id="KW-0159">Chromosome partition</keyword>
<dbReference type="PANTHER" id="PTHR30349:SF81">
    <property type="entry name" value="TYROSINE RECOMBINASE XERC"/>
    <property type="match status" value="1"/>
</dbReference>
<reference evidence="8 9" key="1">
    <citation type="journal article" date="2016" name="Nat. Commun.">
        <title>Thousands of microbial genomes shed light on interconnected biogeochemical processes in an aquifer system.</title>
        <authorList>
            <person name="Anantharaman K."/>
            <person name="Brown C.T."/>
            <person name="Hug L.A."/>
            <person name="Sharon I."/>
            <person name="Castelle C.J."/>
            <person name="Probst A.J."/>
            <person name="Thomas B.C."/>
            <person name="Singh A."/>
            <person name="Wilkins M.J."/>
            <person name="Karaoz U."/>
            <person name="Brodie E.L."/>
            <person name="Williams K.H."/>
            <person name="Hubbard S.S."/>
            <person name="Banfield J.F."/>
        </authorList>
    </citation>
    <scope>NUCLEOTIDE SEQUENCE [LARGE SCALE GENOMIC DNA]</scope>
</reference>
<dbReference type="PROSITE" id="PS51898">
    <property type="entry name" value="TYR_RECOMBINASE"/>
    <property type="match status" value="1"/>
</dbReference>
<sequence>MNPSKELFCHVQYFFHDYLRRDRGVSPNTILAYRDALKLFLLSAAAFRHKSVSRLVLEDLDADTVLAFLKEIERARKNSAVTRNLRLAALKTFFSYLIPQDTLRAGQYQKIISIPLKRTSPPLMGYLEVKEMREILNSIDRKTSSGQRDYVLLKFLYNTGARVQEACDISVSAFQLQEPAWVTITGKGRKIRQVPLWPETASVLKTYFTNRAILDKPDAKVFVNSAGETLTRFGIRYIIQTRVEQAIPQCPSLASKKISPHTLRHTTAMHLLQAGVDFTVIKSWLGHVNLSTTHLYVEIDLEMKRKALSLCHPLEKSVELQRIIKQNHDVISWLQSV</sequence>
<accession>A0A1G1KW58</accession>
<dbReference type="CDD" id="cd01182">
    <property type="entry name" value="INT_RitC_C_like"/>
    <property type="match status" value="1"/>
</dbReference>
<dbReference type="Pfam" id="PF02899">
    <property type="entry name" value="Phage_int_SAM_1"/>
    <property type="match status" value="1"/>
</dbReference>
<evidence type="ECO:0000313" key="9">
    <source>
        <dbReference type="Proteomes" id="UP000178187"/>
    </source>
</evidence>
<evidence type="ECO:0000256" key="3">
    <source>
        <dbReference type="ARBA" id="ARBA00023125"/>
    </source>
</evidence>
<feature type="domain" description="Tyr recombinase" evidence="6">
    <location>
        <begin position="122"/>
        <end position="309"/>
    </location>
</feature>